<evidence type="ECO:0000313" key="2">
    <source>
        <dbReference type="EMBL" id="SJL16378.1"/>
    </source>
</evidence>
<gene>
    <name evidence="2" type="ORF">ARMOST_19900</name>
</gene>
<dbReference type="OrthoDB" id="10618825at2759"/>
<proteinExistence type="predicted"/>
<evidence type="ECO:0000256" key="1">
    <source>
        <dbReference type="SAM" id="MobiDB-lite"/>
    </source>
</evidence>
<accession>A0A284S5U5</accession>
<keyword evidence="3" id="KW-1185">Reference proteome</keyword>
<dbReference type="AlphaFoldDB" id="A0A284S5U5"/>
<feature type="compositionally biased region" description="Polar residues" evidence="1">
    <location>
        <begin position="1"/>
        <end position="18"/>
    </location>
</feature>
<reference evidence="3" key="1">
    <citation type="journal article" date="2017" name="Nat. Ecol. Evol.">
        <title>Genome expansion and lineage-specific genetic innovations in the forest pathogenic fungi Armillaria.</title>
        <authorList>
            <person name="Sipos G."/>
            <person name="Prasanna A.N."/>
            <person name="Walter M.C."/>
            <person name="O'Connor E."/>
            <person name="Balint B."/>
            <person name="Krizsan K."/>
            <person name="Kiss B."/>
            <person name="Hess J."/>
            <person name="Varga T."/>
            <person name="Slot J."/>
            <person name="Riley R."/>
            <person name="Boka B."/>
            <person name="Rigling D."/>
            <person name="Barry K."/>
            <person name="Lee J."/>
            <person name="Mihaltcheva S."/>
            <person name="LaButti K."/>
            <person name="Lipzen A."/>
            <person name="Waldron R."/>
            <person name="Moloney N.M."/>
            <person name="Sperisen C."/>
            <person name="Kredics L."/>
            <person name="Vagvoelgyi C."/>
            <person name="Patrignani A."/>
            <person name="Fitzpatrick D."/>
            <person name="Nagy I."/>
            <person name="Doyle S."/>
            <person name="Anderson J.B."/>
            <person name="Grigoriev I.V."/>
            <person name="Gueldener U."/>
            <person name="Muensterkoetter M."/>
            <person name="Nagy L.G."/>
        </authorList>
    </citation>
    <scope>NUCLEOTIDE SEQUENCE [LARGE SCALE GENOMIC DNA]</scope>
    <source>
        <strain evidence="3">C18/9</strain>
    </source>
</reference>
<feature type="region of interest" description="Disordered" evidence="1">
    <location>
        <begin position="1"/>
        <end position="82"/>
    </location>
</feature>
<dbReference type="EMBL" id="FUEG01000034">
    <property type="protein sequence ID" value="SJL16378.1"/>
    <property type="molecule type" value="Genomic_DNA"/>
</dbReference>
<evidence type="ECO:0000313" key="3">
    <source>
        <dbReference type="Proteomes" id="UP000219338"/>
    </source>
</evidence>
<sequence>MASSTATGPSLPSTTVLSSADLPHSHRILRVTPPSTKHPPSSLIIASTRRRPSPHTVPLHTRARKSSALSLSAHTPSSPLSVPTANARTLFTL</sequence>
<organism evidence="2 3">
    <name type="scientific">Armillaria ostoyae</name>
    <name type="common">Armillaria root rot fungus</name>
    <dbReference type="NCBI Taxonomy" id="47428"/>
    <lineage>
        <taxon>Eukaryota</taxon>
        <taxon>Fungi</taxon>
        <taxon>Dikarya</taxon>
        <taxon>Basidiomycota</taxon>
        <taxon>Agaricomycotina</taxon>
        <taxon>Agaricomycetes</taxon>
        <taxon>Agaricomycetidae</taxon>
        <taxon>Agaricales</taxon>
        <taxon>Marasmiineae</taxon>
        <taxon>Physalacriaceae</taxon>
        <taxon>Armillaria</taxon>
    </lineage>
</organism>
<name>A0A284S5U5_ARMOS</name>
<protein>
    <submittedName>
        <fullName evidence="2">Uncharacterized protein</fullName>
    </submittedName>
</protein>
<dbReference type="Proteomes" id="UP000219338">
    <property type="component" value="Unassembled WGS sequence"/>
</dbReference>